<organism evidence="3 4">
    <name type="scientific">Linderina pennispora</name>
    <dbReference type="NCBI Taxonomy" id="61395"/>
    <lineage>
        <taxon>Eukaryota</taxon>
        <taxon>Fungi</taxon>
        <taxon>Fungi incertae sedis</taxon>
        <taxon>Zoopagomycota</taxon>
        <taxon>Kickxellomycotina</taxon>
        <taxon>Kickxellomycetes</taxon>
        <taxon>Kickxellales</taxon>
        <taxon>Kickxellaceae</taxon>
        <taxon>Linderina</taxon>
    </lineage>
</organism>
<accession>A0A1Y1WKT6</accession>
<dbReference type="CDD" id="cd23024">
    <property type="entry name" value="zf-HIT_ZNHIT2-3"/>
    <property type="match status" value="1"/>
</dbReference>
<dbReference type="PROSITE" id="PS51083">
    <property type="entry name" value="ZF_HIT"/>
    <property type="match status" value="1"/>
</dbReference>
<evidence type="ECO:0000313" key="3">
    <source>
        <dbReference type="EMBL" id="ORX73928.1"/>
    </source>
</evidence>
<feature type="domain" description="HIT-type" evidence="2">
    <location>
        <begin position="4"/>
        <end position="37"/>
    </location>
</feature>
<dbReference type="RefSeq" id="XP_040747139.1">
    <property type="nucleotide sequence ID" value="XM_040891966.1"/>
</dbReference>
<evidence type="ECO:0000259" key="2">
    <source>
        <dbReference type="PROSITE" id="PS51083"/>
    </source>
</evidence>
<sequence length="133" mass="14684">MAQCTVCHDAASKYKCPKCLAGYCSVKCFKIHKSEPCAVPAPEPPKPTPKPQVSANIPEIDNEEEEEKHRLKLADLQKLSSSIHLKEQLQNPNLRTLIAAALSDPDPVAAIRSLRQQQPEFEALAQELISTTQ</sequence>
<dbReference type="EMBL" id="MCFD01000001">
    <property type="protein sequence ID" value="ORX73928.1"/>
    <property type="molecule type" value="Genomic_DNA"/>
</dbReference>
<dbReference type="STRING" id="61395.A0A1Y1WKT6"/>
<dbReference type="Proteomes" id="UP000193922">
    <property type="component" value="Unassembled WGS sequence"/>
</dbReference>
<evidence type="ECO:0000313" key="4">
    <source>
        <dbReference type="Proteomes" id="UP000193922"/>
    </source>
</evidence>
<dbReference type="GeneID" id="63808614"/>
<dbReference type="OrthoDB" id="18412at2759"/>
<dbReference type="SUPFAM" id="SSF144232">
    <property type="entry name" value="HIT/MYND zinc finger-like"/>
    <property type="match status" value="1"/>
</dbReference>
<reference evidence="3 4" key="1">
    <citation type="submission" date="2016-07" db="EMBL/GenBank/DDBJ databases">
        <title>Pervasive Adenine N6-methylation of Active Genes in Fungi.</title>
        <authorList>
            <consortium name="DOE Joint Genome Institute"/>
            <person name="Mondo S.J."/>
            <person name="Dannebaum R.O."/>
            <person name="Kuo R.C."/>
            <person name="Labutti K."/>
            <person name="Haridas S."/>
            <person name="Kuo A."/>
            <person name="Salamov A."/>
            <person name="Ahrendt S.R."/>
            <person name="Lipzen A."/>
            <person name="Sullivan W."/>
            <person name="Andreopoulos W.B."/>
            <person name="Clum A."/>
            <person name="Lindquist E."/>
            <person name="Daum C."/>
            <person name="Ramamoorthy G.K."/>
            <person name="Gryganskyi A."/>
            <person name="Culley D."/>
            <person name="Magnuson J.K."/>
            <person name="James T.Y."/>
            <person name="O'Malley M.A."/>
            <person name="Stajich J.E."/>
            <person name="Spatafora J.W."/>
            <person name="Visel A."/>
            <person name="Grigoriev I.V."/>
        </authorList>
    </citation>
    <scope>NUCLEOTIDE SEQUENCE [LARGE SCALE GENOMIC DNA]</scope>
    <source>
        <strain evidence="3 4">ATCC 12442</strain>
    </source>
</reference>
<dbReference type="Pfam" id="PF04438">
    <property type="entry name" value="zf-HIT"/>
    <property type="match status" value="1"/>
</dbReference>
<proteinExistence type="predicted"/>
<dbReference type="AlphaFoldDB" id="A0A1Y1WKT6"/>
<dbReference type="GO" id="GO:0008270">
    <property type="term" value="F:zinc ion binding"/>
    <property type="evidence" value="ECO:0007669"/>
    <property type="project" value="UniProtKB-UniRule"/>
</dbReference>
<gene>
    <name evidence="3" type="ORF">DL89DRAFT_6737</name>
</gene>
<dbReference type="InterPro" id="IPR007529">
    <property type="entry name" value="Znf_HIT"/>
</dbReference>
<evidence type="ECO:0000256" key="1">
    <source>
        <dbReference type="PROSITE-ProRule" id="PRU00453"/>
    </source>
</evidence>
<protein>
    <recommendedName>
        <fullName evidence="2">HIT-type domain-containing protein</fullName>
    </recommendedName>
</protein>
<name>A0A1Y1WKT6_9FUNG</name>
<keyword evidence="1" id="KW-0862">Zinc</keyword>
<comment type="caution">
    <text evidence="3">The sequence shown here is derived from an EMBL/GenBank/DDBJ whole genome shotgun (WGS) entry which is preliminary data.</text>
</comment>
<keyword evidence="4" id="KW-1185">Reference proteome</keyword>
<dbReference type="Gene3D" id="3.30.60.190">
    <property type="match status" value="1"/>
</dbReference>
<keyword evidence="1" id="KW-0863">Zinc-finger</keyword>
<keyword evidence="1" id="KW-0479">Metal-binding</keyword>